<dbReference type="SFLD" id="SFLDG01151">
    <property type="entry name" value="Main.2:_Nu-like"/>
    <property type="match status" value="1"/>
</dbReference>
<dbReference type="InterPro" id="IPR036249">
    <property type="entry name" value="Thioredoxin-like_sf"/>
</dbReference>
<dbReference type="Gene3D" id="1.20.1050.10">
    <property type="match status" value="1"/>
</dbReference>
<comment type="caution">
    <text evidence="3">The sequence shown here is derived from an EMBL/GenBank/DDBJ whole genome shotgun (WGS) entry which is preliminary data.</text>
</comment>
<dbReference type="InterPro" id="IPR036282">
    <property type="entry name" value="Glutathione-S-Trfase_C_sf"/>
</dbReference>
<evidence type="ECO:0000259" key="2">
    <source>
        <dbReference type="PROSITE" id="PS50405"/>
    </source>
</evidence>
<dbReference type="Pfam" id="PF00043">
    <property type="entry name" value="GST_C"/>
    <property type="match status" value="1"/>
</dbReference>
<gene>
    <name evidence="3" type="primary">yfcG_1</name>
    <name evidence="3" type="ORF">LNAOJCKE_0090</name>
</gene>
<dbReference type="InterPro" id="IPR004046">
    <property type="entry name" value="GST_C"/>
</dbReference>
<proteinExistence type="predicted"/>
<dbReference type="Proteomes" id="UP001055039">
    <property type="component" value="Unassembled WGS sequence"/>
</dbReference>
<sequence>MLTVYGDRKSGNCLKVAWVAARLGIDLDWREIDILKGETRTPDFLALNPDGRVPTLVLEDGRSLAESNAIIGYLARDSGLIPADAFAQAKMRQWLFWEQYSHEPYIAVRRFQLHYLGRNEAELDPKLFERGHAALALMEGALADRPFLVGSDLSLADVALVAYTRLAHEGGFDLAPYPALRAWIARVEAGLGITD</sequence>
<protein>
    <submittedName>
        <fullName evidence="3">Disulfide-bond oxidoreductase YfcG</fullName>
    </submittedName>
</protein>
<dbReference type="SFLD" id="SFLDS00019">
    <property type="entry name" value="Glutathione_Transferase_(cytos"/>
    <property type="match status" value="1"/>
</dbReference>
<dbReference type="PANTHER" id="PTHR44051:SF2">
    <property type="entry name" value="HYPOTHETICAL GLUTATHIONE S-TRANSFERASE LIKE PROTEIN"/>
    <property type="match status" value="1"/>
</dbReference>
<dbReference type="SFLD" id="SFLDG00358">
    <property type="entry name" value="Main_(cytGST)"/>
    <property type="match status" value="1"/>
</dbReference>
<evidence type="ECO:0000259" key="1">
    <source>
        <dbReference type="PROSITE" id="PS50404"/>
    </source>
</evidence>
<accession>A0ABQ4U7X9</accession>
<reference evidence="3" key="1">
    <citation type="journal article" date="2021" name="Front. Microbiol.">
        <title>Comprehensive Comparative Genomics and Phenotyping of Methylobacterium Species.</title>
        <authorList>
            <person name="Alessa O."/>
            <person name="Ogura Y."/>
            <person name="Fujitani Y."/>
            <person name="Takami H."/>
            <person name="Hayashi T."/>
            <person name="Sahin N."/>
            <person name="Tani A."/>
        </authorList>
    </citation>
    <scope>NUCLEOTIDE SEQUENCE</scope>
    <source>
        <strain evidence="3">NBRC 15686</strain>
    </source>
</reference>
<reference evidence="3" key="2">
    <citation type="submission" date="2021-08" db="EMBL/GenBank/DDBJ databases">
        <authorList>
            <person name="Tani A."/>
            <person name="Ola A."/>
            <person name="Ogura Y."/>
            <person name="Katsura K."/>
            <person name="Hayashi T."/>
        </authorList>
    </citation>
    <scope>NUCLEOTIDE SEQUENCE</scope>
    <source>
        <strain evidence="3">NBRC 15686</strain>
    </source>
</reference>
<feature type="domain" description="GST N-terminal" evidence="1">
    <location>
        <begin position="1"/>
        <end position="82"/>
    </location>
</feature>
<dbReference type="CDD" id="cd03056">
    <property type="entry name" value="GST_N_4"/>
    <property type="match status" value="1"/>
</dbReference>
<dbReference type="PROSITE" id="PS50404">
    <property type="entry name" value="GST_NTER"/>
    <property type="match status" value="1"/>
</dbReference>
<dbReference type="InterPro" id="IPR010987">
    <property type="entry name" value="Glutathione-S-Trfase_C-like"/>
</dbReference>
<dbReference type="RefSeq" id="WP_238221583.1">
    <property type="nucleotide sequence ID" value="NZ_BAAADH010000020.1"/>
</dbReference>
<dbReference type="PROSITE" id="PS50405">
    <property type="entry name" value="GST_CTER"/>
    <property type="match status" value="1"/>
</dbReference>
<evidence type="ECO:0000313" key="3">
    <source>
        <dbReference type="EMBL" id="GJE62901.1"/>
    </source>
</evidence>
<dbReference type="InterPro" id="IPR004045">
    <property type="entry name" value="Glutathione_S-Trfase_N"/>
</dbReference>
<dbReference type="Gene3D" id="3.40.30.10">
    <property type="entry name" value="Glutaredoxin"/>
    <property type="match status" value="1"/>
</dbReference>
<dbReference type="PANTHER" id="PTHR44051">
    <property type="entry name" value="GLUTATHIONE S-TRANSFERASE-RELATED"/>
    <property type="match status" value="1"/>
</dbReference>
<dbReference type="Pfam" id="PF13409">
    <property type="entry name" value="GST_N_2"/>
    <property type="match status" value="1"/>
</dbReference>
<keyword evidence="4" id="KW-1185">Reference proteome</keyword>
<organism evidence="3 4">
    <name type="scientific">Methylorubrum aminovorans</name>
    <dbReference type="NCBI Taxonomy" id="269069"/>
    <lineage>
        <taxon>Bacteria</taxon>
        <taxon>Pseudomonadati</taxon>
        <taxon>Pseudomonadota</taxon>
        <taxon>Alphaproteobacteria</taxon>
        <taxon>Hyphomicrobiales</taxon>
        <taxon>Methylobacteriaceae</taxon>
        <taxon>Methylorubrum</taxon>
    </lineage>
</organism>
<dbReference type="SUPFAM" id="SSF47616">
    <property type="entry name" value="GST C-terminal domain-like"/>
    <property type="match status" value="1"/>
</dbReference>
<dbReference type="InterPro" id="IPR040079">
    <property type="entry name" value="Glutathione_S-Trfase"/>
</dbReference>
<dbReference type="EMBL" id="BPRC01000001">
    <property type="protein sequence ID" value="GJE62901.1"/>
    <property type="molecule type" value="Genomic_DNA"/>
</dbReference>
<dbReference type="SUPFAM" id="SSF52833">
    <property type="entry name" value="Thioredoxin-like"/>
    <property type="match status" value="1"/>
</dbReference>
<evidence type="ECO:0000313" key="4">
    <source>
        <dbReference type="Proteomes" id="UP001055039"/>
    </source>
</evidence>
<feature type="domain" description="GST C-terminal" evidence="2">
    <location>
        <begin position="84"/>
        <end position="195"/>
    </location>
</feature>
<name>A0ABQ4U7X9_9HYPH</name>